<accession>A0A8H6RX27</accession>
<dbReference type="InterPro" id="IPR052337">
    <property type="entry name" value="SAT4-like"/>
</dbReference>
<dbReference type="PANTHER" id="PTHR33048">
    <property type="entry name" value="PTH11-LIKE INTEGRAL MEMBRANE PROTEIN (AFU_ORTHOLOGUE AFUA_5G11245)"/>
    <property type="match status" value="1"/>
</dbReference>
<evidence type="ECO:0000259" key="8">
    <source>
        <dbReference type="Pfam" id="PF20684"/>
    </source>
</evidence>
<dbReference type="AlphaFoldDB" id="A0A8H6RX27"/>
<dbReference type="OrthoDB" id="3648173at2759"/>
<feature type="domain" description="Rhodopsin" evidence="8">
    <location>
        <begin position="48"/>
        <end position="305"/>
    </location>
</feature>
<keyword evidence="10" id="KW-1185">Reference proteome</keyword>
<evidence type="ECO:0000256" key="2">
    <source>
        <dbReference type="ARBA" id="ARBA00022692"/>
    </source>
</evidence>
<sequence>MSRIASPLMTGMNLTSAERDRLVHESRGPMALAVLFTFWGLSAILVIARMLVRWKVSKQVNLDDWVIGASEVVGTVMMVFSEYHAPDESTCLSPCPVYFQVHYGDGRHLLALTMQEADNIAKMNFPAVTLWTFAITGTKISILLQYLRLFQLRKTTRLIWVLMVIVVLGGLSTFGVIMTACIPIAAVWNTDLRSRAKCLDQRLFWQIQSAFEAATCWAMLGLLIPTMWKLHLSRVKRIGIIALLGLSSSSCISSVLRMKSAFDAIPESANEVHDFTWTGIMATIYAVSELHTAIICCSLPAMMPLRFIICPCWFSSRRTLEQIPGRAPPPLAMQDHKLVVARPILPMPSMTEATPHHNRTPQLDVTQPASDSSGSQGSTSTRTSSTPSSASLKVPAAVVRTELEPMEEEP</sequence>
<feature type="transmembrane region" description="Helical" evidence="7">
    <location>
        <begin position="276"/>
        <end position="299"/>
    </location>
</feature>
<dbReference type="Pfam" id="PF20684">
    <property type="entry name" value="Fung_rhodopsin"/>
    <property type="match status" value="1"/>
</dbReference>
<evidence type="ECO:0000313" key="10">
    <source>
        <dbReference type="Proteomes" id="UP000660729"/>
    </source>
</evidence>
<keyword evidence="4 7" id="KW-0472">Membrane</keyword>
<feature type="transmembrane region" description="Helical" evidence="7">
    <location>
        <begin position="159"/>
        <end position="185"/>
    </location>
</feature>
<comment type="similarity">
    <text evidence="5">Belongs to the SAT4 family.</text>
</comment>
<dbReference type="Proteomes" id="UP000660729">
    <property type="component" value="Unassembled WGS sequence"/>
</dbReference>
<evidence type="ECO:0000256" key="5">
    <source>
        <dbReference type="ARBA" id="ARBA00038359"/>
    </source>
</evidence>
<dbReference type="EMBL" id="JABCIY010000007">
    <property type="protein sequence ID" value="KAF7197781.1"/>
    <property type="molecule type" value="Genomic_DNA"/>
</dbReference>
<feature type="transmembrane region" description="Helical" evidence="7">
    <location>
        <begin position="238"/>
        <end position="256"/>
    </location>
</feature>
<evidence type="ECO:0000256" key="4">
    <source>
        <dbReference type="ARBA" id="ARBA00023136"/>
    </source>
</evidence>
<reference evidence="9" key="1">
    <citation type="submission" date="2020-04" db="EMBL/GenBank/DDBJ databases">
        <title>Draft genome resource of the tomato pathogen Pseudocercospora fuligena.</title>
        <authorList>
            <person name="Zaccaron A."/>
        </authorList>
    </citation>
    <scope>NUCLEOTIDE SEQUENCE</scope>
    <source>
        <strain evidence="9">PF001</strain>
    </source>
</reference>
<evidence type="ECO:0000256" key="1">
    <source>
        <dbReference type="ARBA" id="ARBA00004141"/>
    </source>
</evidence>
<proteinExistence type="inferred from homology"/>
<evidence type="ECO:0000256" key="3">
    <source>
        <dbReference type="ARBA" id="ARBA00022989"/>
    </source>
</evidence>
<dbReference type="InterPro" id="IPR049326">
    <property type="entry name" value="Rhodopsin_dom_fungi"/>
</dbReference>
<feature type="compositionally biased region" description="Low complexity" evidence="6">
    <location>
        <begin position="367"/>
        <end position="391"/>
    </location>
</feature>
<dbReference type="GO" id="GO:0016020">
    <property type="term" value="C:membrane"/>
    <property type="evidence" value="ECO:0007669"/>
    <property type="project" value="UniProtKB-SubCell"/>
</dbReference>
<dbReference type="PANTHER" id="PTHR33048:SF47">
    <property type="entry name" value="INTEGRAL MEMBRANE PROTEIN-RELATED"/>
    <property type="match status" value="1"/>
</dbReference>
<comment type="subcellular location">
    <subcellularLocation>
        <location evidence="1">Membrane</location>
        <topology evidence="1">Multi-pass membrane protein</topology>
    </subcellularLocation>
</comment>
<evidence type="ECO:0000313" key="9">
    <source>
        <dbReference type="EMBL" id="KAF7197781.1"/>
    </source>
</evidence>
<keyword evidence="2 7" id="KW-0812">Transmembrane</keyword>
<feature type="transmembrane region" description="Helical" evidence="7">
    <location>
        <begin position="30"/>
        <end position="52"/>
    </location>
</feature>
<keyword evidence="3 7" id="KW-1133">Transmembrane helix</keyword>
<gene>
    <name evidence="9" type="ORF">HII31_00870</name>
</gene>
<name>A0A8H6RX27_9PEZI</name>
<comment type="caution">
    <text evidence="9">The sequence shown here is derived from an EMBL/GenBank/DDBJ whole genome shotgun (WGS) entry which is preliminary data.</text>
</comment>
<feature type="transmembrane region" description="Helical" evidence="7">
    <location>
        <begin position="205"/>
        <end position="226"/>
    </location>
</feature>
<evidence type="ECO:0000256" key="6">
    <source>
        <dbReference type="SAM" id="MobiDB-lite"/>
    </source>
</evidence>
<feature type="transmembrane region" description="Helical" evidence="7">
    <location>
        <begin position="128"/>
        <end position="147"/>
    </location>
</feature>
<protein>
    <recommendedName>
        <fullName evidence="8">Rhodopsin domain-containing protein</fullName>
    </recommendedName>
</protein>
<organism evidence="9 10">
    <name type="scientific">Pseudocercospora fuligena</name>
    <dbReference type="NCBI Taxonomy" id="685502"/>
    <lineage>
        <taxon>Eukaryota</taxon>
        <taxon>Fungi</taxon>
        <taxon>Dikarya</taxon>
        <taxon>Ascomycota</taxon>
        <taxon>Pezizomycotina</taxon>
        <taxon>Dothideomycetes</taxon>
        <taxon>Dothideomycetidae</taxon>
        <taxon>Mycosphaerellales</taxon>
        <taxon>Mycosphaerellaceae</taxon>
        <taxon>Pseudocercospora</taxon>
    </lineage>
</organism>
<feature type="region of interest" description="Disordered" evidence="6">
    <location>
        <begin position="348"/>
        <end position="410"/>
    </location>
</feature>
<evidence type="ECO:0000256" key="7">
    <source>
        <dbReference type="SAM" id="Phobius"/>
    </source>
</evidence>